<keyword evidence="1" id="KW-0143">Chaperone</keyword>
<dbReference type="EMBL" id="MK408758">
    <property type="protein sequence ID" value="QAU04922.1"/>
    <property type="molecule type" value="Genomic_DNA"/>
</dbReference>
<evidence type="ECO:0008006" key="4">
    <source>
        <dbReference type="Google" id="ProtNLM"/>
    </source>
</evidence>
<dbReference type="Pfam" id="PF00166">
    <property type="entry name" value="Cpn10"/>
    <property type="match status" value="1"/>
</dbReference>
<evidence type="ECO:0000256" key="1">
    <source>
        <dbReference type="ARBA" id="ARBA00023186"/>
    </source>
</evidence>
<dbReference type="PRINTS" id="PR00297">
    <property type="entry name" value="CHAPERONIN10"/>
</dbReference>
<protein>
    <recommendedName>
        <fullName evidence="4">10 kDa chaperonin</fullName>
    </recommendedName>
</protein>
<proteinExistence type="predicted"/>
<organism evidence="2 3">
    <name type="scientific">Campylobacter phage CP20</name>
    <dbReference type="NCBI Taxonomy" id="2506428"/>
    <lineage>
        <taxon>Viruses</taxon>
        <taxon>Duplodnaviria</taxon>
        <taxon>Heunggongvirae</taxon>
        <taxon>Uroviricota</taxon>
        <taxon>Caudoviricetes</taxon>
        <taxon>Connertonviridae</taxon>
        <taxon>Firehammervirus</taxon>
        <taxon>Firehammervirus CPt10</taxon>
    </lineage>
</organism>
<dbReference type="SMART" id="SM00883">
    <property type="entry name" value="Cpn10"/>
    <property type="match status" value="1"/>
</dbReference>
<evidence type="ECO:0000313" key="2">
    <source>
        <dbReference type="EMBL" id="QAU04922.1"/>
    </source>
</evidence>
<dbReference type="Proteomes" id="UP000290538">
    <property type="component" value="Segment"/>
</dbReference>
<reference evidence="2 3" key="1">
    <citation type="submission" date="2019-01" db="EMBL/GenBank/DDBJ databases">
        <title>Complete genome sequence of Campylobacter bacteriophage CP20.</title>
        <authorList>
            <person name="Connerton I.F."/>
        </authorList>
    </citation>
    <scope>NUCLEOTIDE SEQUENCE [LARGE SCALE GENOMIC DNA]</scope>
</reference>
<dbReference type="SUPFAM" id="SSF50129">
    <property type="entry name" value="GroES-like"/>
    <property type="match status" value="1"/>
</dbReference>
<dbReference type="InterPro" id="IPR020818">
    <property type="entry name" value="Chaperonin_GroES"/>
</dbReference>
<accession>A0A410T7F1</accession>
<sequence length="90" mass="10372">MIDIENFKPLQDFVLIKTEPVKFETESGIITKIQKSNLYDRPTKGVVIKQGPKCQYDLVNKTVQWDITKGQDIEENYILLTEDSILGIIE</sequence>
<dbReference type="GO" id="GO:0044183">
    <property type="term" value="F:protein folding chaperone"/>
    <property type="evidence" value="ECO:0007669"/>
    <property type="project" value="InterPro"/>
</dbReference>
<dbReference type="Gene3D" id="2.30.33.40">
    <property type="entry name" value="GroES chaperonin"/>
    <property type="match status" value="1"/>
</dbReference>
<evidence type="ECO:0000313" key="3">
    <source>
        <dbReference type="Proteomes" id="UP000290538"/>
    </source>
</evidence>
<name>A0A410T7F1_9CAUD</name>
<dbReference type="InterPro" id="IPR011032">
    <property type="entry name" value="GroES-like_sf"/>
</dbReference>
<dbReference type="GO" id="GO:0005524">
    <property type="term" value="F:ATP binding"/>
    <property type="evidence" value="ECO:0007669"/>
    <property type="project" value="InterPro"/>
</dbReference>
<dbReference type="SMR" id="A0A410T7F1"/>
<dbReference type="InterPro" id="IPR037124">
    <property type="entry name" value="Chaperonin_GroES_sf"/>
</dbReference>